<dbReference type="Gene3D" id="1.10.1750.10">
    <property type="match status" value="1"/>
</dbReference>
<dbReference type="GO" id="GO:0006275">
    <property type="term" value="P:regulation of DNA replication"/>
    <property type="evidence" value="ECO:0007669"/>
    <property type="project" value="InterPro"/>
</dbReference>
<reference evidence="2" key="1">
    <citation type="submission" date="2020-04" db="EMBL/GenBank/DDBJ databases">
        <title>Nitratireductor sp. nov. isolated from mangrove soil.</title>
        <authorList>
            <person name="Ye Y."/>
        </authorList>
    </citation>
    <scope>NUCLEOTIDE SEQUENCE</scope>
    <source>
        <strain evidence="2">SY7</strain>
    </source>
</reference>
<dbReference type="GO" id="GO:0005524">
    <property type="term" value="F:ATP binding"/>
    <property type="evidence" value="ECO:0007669"/>
    <property type="project" value="InterPro"/>
</dbReference>
<evidence type="ECO:0000259" key="1">
    <source>
        <dbReference type="SMART" id="SM00760"/>
    </source>
</evidence>
<evidence type="ECO:0000313" key="2">
    <source>
        <dbReference type="EMBL" id="QDZ03316.1"/>
    </source>
</evidence>
<dbReference type="SMART" id="SM00760">
    <property type="entry name" value="Bac_DnaA_C"/>
    <property type="match status" value="1"/>
</dbReference>
<dbReference type="InterPro" id="IPR010921">
    <property type="entry name" value="Trp_repressor/repl_initiator"/>
</dbReference>
<dbReference type="SUPFAM" id="SSF48295">
    <property type="entry name" value="TrpR-like"/>
    <property type="match status" value="1"/>
</dbReference>
<dbReference type="EMBL" id="CP042301">
    <property type="protein sequence ID" value="QDZ03316.1"/>
    <property type="molecule type" value="Genomic_DNA"/>
</dbReference>
<dbReference type="CDD" id="cd06571">
    <property type="entry name" value="Bac_DnaA_C"/>
    <property type="match status" value="1"/>
</dbReference>
<evidence type="ECO:0000313" key="3">
    <source>
        <dbReference type="Proteomes" id="UP000321389"/>
    </source>
</evidence>
<dbReference type="GO" id="GO:0006270">
    <property type="term" value="P:DNA replication initiation"/>
    <property type="evidence" value="ECO:0007669"/>
    <property type="project" value="InterPro"/>
</dbReference>
<keyword evidence="3" id="KW-1185">Reference proteome</keyword>
<dbReference type="GO" id="GO:0043565">
    <property type="term" value="F:sequence-specific DNA binding"/>
    <property type="evidence" value="ECO:0007669"/>
    <property type="project" value="InterPro"/>
</dbReference>
<accession>A0A5B8L5K3</accession>
<name>A0A5B8L5K3_9HYPH</name>
<feature type="domain" description="Chromosomal replication initiator DnaA C-terminal" evidence="1">
    <location>
        <begin position="2"/>
        <end position="66"/>
    </location>
</feature>
<dbReference type="Proteomes" id="UP000321389">
    <property type="component" value="Chromosome"/>
</dbReference>
<dbReference type="OrthoDB" id="8480222at2"/>
<organism evidence="2 3">
    <name type="scientific">Nitratireductor mangrovi</name>
    <dbReference type="NCBI Taxonomy" id="2599600"/>
    <lineage>
        <taxon>Bacteria</taxon>
        <taxon>Pseudomonadati</taxon>
        <taxon>Pseudomonadota</taxon>
        <taxon>Alphaproteobacteria</taxon>
        <taxon>Hyphomicrobiales</taxon>
        <taxon>Phyllobacteriaceae</taxon>
        <taxon>Nitratireductor</taxon>
    </lineage>
</organism>
<dbReference type="AlphaFoldDB" id="A0A5B8L5K3"/>
<protein>
    <submittedName>
        <fullName evidence="2">Chromosomal replication initiator DnaA</fullName>
    </submittedName>
</protein>
<dbReference type="KEGG" id="niy:FQ775_12300"/>
<proteinExistence type="predicted"/>
<sequence length="96" mass="10494">MIDIASALFNVCGKELRRPGRSALGVARVRQIAMYVTHVVMGLSMSDVGRGFGRDRTTVLHACHLIEDMRDDAEFDAIVAMAERVARAALRHGGRA</sequence>
<dbReference type="InterPro" id="IPR013159">
    <property type="entry name" value="DnaA_C"/>
</dbReference>
<gene>
    <name evidence="2" type="ORF">FQ775_12300</name>
</gene>
<dbReference type="Pfam" id="PF08299">
    <property type="entry name" value="Bac_DnaA_C"/>
    <property type="match status" value="1"/>
</dbReference>